<keyword evidence="2" id="KW-1185">Reference proteome</keyword>
<accession>A0A2T7DD37</accession>
<proteinExistence type="predicted"/>
<name>A0A2T7DD37_9POAL</name>
<dbReference type="EMBL" id="CM009753">
    <property type="protein sequence ID" value="PUZ53492.1"/>
    <property type="molecule type" value="Genomic_DNA"/>
</dbReference>
<evidence type="ECO:0000313" key="1">
    <source>
        <dbReference type="EMBL" id="PUZ53492.1"/>
    </source>
</evidence>
<sequence>MDLRSSSGPPLLLPLHFSSVPFPATLPPAPPLSPSSLCPVASLATPAWPRSPIPITSHVLLRISQYLRPSGGRALVWRGDAQLAGGWLKQSVTGRPPARVPSSSMSTGCESQPLTAAGSLFSVLHLARRRCLVVLCSSDSQTLLTLLC</sequence>
<dbReference type="AlphaFoldDB" id="A0A2T7DD37"/>
<organism evidence="1 2">
    <name type="scientific">Panicum hallii var. hallii</name>
    <dbReference type="NCBI Taxonomy" id="1504633"/>
    <lineage>
        <taxon>Eukaryota</taxon>
        <taxon>Viridiplantae</taxon>
        <taxon>Streptophyta</taxon>
        <taxon>Embryophyta</taxon>
        <taxon>Tracheophyta</taxon>
        <taxon>Spermatophyta</taxon>
        <taxon>Magnoliopsida</taxon>
        <taxon>Liliopsida</taxon>
        <taxon>Poales</taxon>
        <taxon>Poaceae</taxon>
        <taxon>PACMAD clade</taxon>
        <taxon>Panicoideae</taxon>
        <taxon>Panicodae</taxon>
        <taxon>Paniceae</taxon>
        <taxon>Panicinae</taxon>
        <taxon>Panicum</taxon>
        <taxon>Panicum sect. Panicum</taxon>
    </lineage>
</organism>
<gene>
    <name evidence="1" type="ORF">GQ55_5G055300</name>
</gene>
<dbReference type="Gramene" id="PUZ53492">
    <property type="protein sequence ID" value="PUZ53492"/>
    <property type="gene ID" value="GQ55_5G055300"/>
</dbReference>
<protein>
    <submittedName>
        <fullName evidence="1">Uncharacterized protein</fullName>
    </submittedName>
</protein>
<reference evidence="1 2" key="1">
    <citation type="submission" date="2018-04" db="EMBL/GenBank/DDBJ databases">
        <title>WGS assembly of Panicum hallii var. hallii HAL2.</title>
        <authorList>
            <person name="Lovell J."/>
            <person name="Jenkins J."/>
            <person name="Lowry D."/>
            <person name="Mamidi S."/>
            <person name="Sreedasyam A."/>
            <person name="Weng X."/>
            <person name="Barry K."/>
            <person name="Bonette J."/>
            <person name="Campitelli B."/>
            <person name="Daum C."/>
            <person name="Gordon S."/>
            <person name="Gould B."/>
            <person name="Lipzen A."/>
            <person name="MacQueen A."/>
            <person name="Palacio-Mejia J."/>
            <person name="Plott C."/>
            <person name="Shakirov E."/>
            <person name="Shu S."/>
            <person name="Yoshinaga Y."/>
            <person name="Zane M."/>
            <person name="Rokhsar D."/>
            <person name="Grimwood J."/>
            <person name="Schmutz J."/>
            <person name="Juenger T."/>
        </authorList>
    </citation>
    <scope>NUCLEOTIDE SEQUENCE [LARGE SCALE GENOMIC DNA]</scope>
    <source>
        <strain evidence="2">cv. HAL2</strain>
    </source>
</reference>
<dbReference type="Proteomes" id="UP000244336">
    <property type="component" value="Chromosome 5"/>
</dbReference>
<evidence type="ECO:0000313" key="2">
    <source>
        <dbReference type="Proteomes" id="UP000244336"/>
    </source>
</evidence>